<keyword evidence="4" id="KW-0378">Hydrolase</keyword>
<keyword evidence="1" id="KW-0540">Nuclease</keyword>
<accession>A0A1G2P755</accession>
<dbReference type="PANTHER" id="PTHR30319:SF1">
    <property type="entry name" value="TRANSCRIPTIONAL REPRESSOR PAAX"/>
    <property type="match status" value="1"/>
</dbReference>
<sequence length="183" mass="21434">MRYRKSEISRKILILLLGGIALGLTHSPKQYFKILSGMVDEWKGINKFSFKRTIKSLYHSGMLKEIKNKDGTISVVLSEKGREIAEVYSLDNLKIDRPKKWDGNWRVVIFDIPERIKKVREALRMHLRNLGFYELQKSVFICPFSCVKEINQIIDFYDISEHVRILMAHSLDNEDELKSKFGI</sequence>
<proteinExistence type="predicted"/>
<keyword evidence="5" id="KW-0460">Magnesium</keyword>
<evidence type="ECO:0000256" key="1">
    <source>
        <dbReference type="ARBA" id="ARBA00022722"/>
    </source>
</evidence>
<keyword evidence="2" id="KW-0479">Metal-binding</keyword>
<dbReference type="GO" id="GO:0006351">
    <property type="term" value="P:DNA-templated transcription"/>
    <property type="evidence" value="ECO:0007669"/>
    <property type="project" value="TreeGrafter"/>
</dbReference>
<reference evidence="8 9" key="1">
    <citation type="journal article" date="2016" name="Nat. Commun.">
        <title>Thousands of microbial genomes shed light on interconnected biogeochemical processes in an aquifer system.</title>
        <authorList>
            <person name="Anantharaman K."/>
            <person name="Brown C.T."/>
            <person name="Hug L.A."/>
            <person name="Sharon I."/>
            <person name="Castelle C.J."/>
            <person name="Probst A.J."/>
            <person name="Thomas B.C."/>
            <person name="Singh A."/>
            <person name="Wilkins M.J."/>
            <person name="Karaoz U."/>
            <person name="Brodie E.L."/>
            <person name="Williams K.H."/>
            <person name="Hubbard S.S."/>
            <person name="Banfield J.F."/>
        </authorList>
    </citation>
    <scope>NUCLEOTIDE SEQUENCE [LARGE SCALE GENOMIC DNA]</scope>
</reference>
<dbReference type="Pfam" id="PF20803">
    <property type="entry name" value="PaaX_M"/>
    <property type="match status" value="1"/>
</dbReference>
<evidence type="ECO:0000313" key="9">
    <source>
        <dbReference type="Proteomes" id="UP000176355"/>
    </source>
</evidence>
<evidence type="ECO:0000256" key="4">
    <source>
        <dbReference type="ARBA" id="ARBA00022801"/>
    </source>
</evidence>
<comment type="caution">
    <text evidence="8">The sequence shown here is derived from an EMBL/GenBank/DDBJ whole genome shotgun (WGS) entry which is preliminary data.</text>
</comment>
<organism evidence="8 9">
    <name type="scientific">Candidatus Taylorbacteria bacterium RIFCSPLOWO2_12_FULL_44_15c</name>
    <dbReference type="NCBI Taxonomy" id="1802333"/>
    <lineage>
        <taxon>Bacteria</taxon>
        <taxon>Candidatus Tayloriibacteriota</taxon>
    </lineage>
</organism>
<dbReference type="InterPro" id="IPR021127">
    <property type="entry name" value="CRISPR_associated_Cas2"/>
</dbReference>
<name>A0A1G2P755_9BACT</name>
<dbReference type="SUPFAM" id="SSF143430">
    <property type="entry name" value="TTP0101/SSO1404-like"/>
    <property type="match status" value="1"/>
</dbReference>
<keyword evidence="3 8" id="KW-0255">Endonuclease</keyword>
<evidence type="ECO:0000313" key="8">
    <source>
        <dbReference type="EMBL" id="OHA44103.1"/>
    </source>
</evidence>
<dbReference type="GO" id="GO:0004521">
    <property type="term" value="F:RNA endonuclease activity"/>
    <property type="evidence" value="ECO:0007669"/>
    <property type="project" value="InterPro"/>
</dbReference>
<feature type="domain" description="Transcriptional repressor PaaX-like central Cas2-like" evidence="7">
    <location>
        <begin position="99"/>
        <end position="175"/>
    </location>
</feature>
<evidence type="ECO:0000256" key="6">
    <source>
        <dbReference type="ARBA" id="ARBA00023118"/>
    </source>
</evidence>
<dbReference type="GO" id="GO:0043571">
    <property type="term" value="P:maintenance of CRISPR repeat elements"/>
    <property type="evidence" value="ECO:0007669"/>
    <property type="project" value="InterPro"/>
</dbReference>
<dbReference type="EMBL" id="MHSL01000010">
    <property type="protein sequence ID" value="OHA44103.1"/>
    <property type="molecule type" value="Genomic_DNA"/>
</dbReference>
<dbReference type="PANTHER" id="PTHR30319">
    <property type="entry name" value="PHENYLACETIC ACID REGULATOR-RELATED TRANSCRIPTIONAL REPRESSOR"/>
    <property type="match status" value="1"/>
</dbReference>
<evidence type="ECO:0000256" key="2">
    <source>
        <dbReference type="ARBA" id="ARBA00022723"/>
    </source>
</evidence>
<gene>
    <name evidence="8" type="ORF">A3G03_01515</name>
</gene>
<dbReference type="NCBIfam" id="TIGR01573">
    <property type="entry name" value="cas2"/>
    <property type="match status" value="1"/>
</dbReference>
<keyword evidence="6" id="KW-0051">Antiviral defense</keyword>
<evidence type="ECO:0000256" key="5">
    <source>
        <dbReference type="ARBA" id="ARBA00022842"/>
    </source>
</evidence>
<dbReference type="InterPro" id="IPR048846">
    <property type="entry name" value="PaaX-like_central"/>
</dbReference>
<dbReference type="Gene3D" id="3.30.70.2650">
    <property type="match status" value="1"/>
</dbReference>
<dbReference type="AlphaFoldDB" id="A0A1G2P755"/>
<dbReference type="Proteomes" id="UP000176355">
    <property type="component" value="Unassembled WGS sequence"/>
</dbReference>
<evidence type="ECO:0000259" key="7">
    <source>
        <dbReference type="Pfam" id="PF20803"/>
    </source>
</evidence>
<protein>
    <submittedName>
        <fullName evidence="8">CRISPR-associated endonuclease Cas2</fullName>
    </submittedName>
</protein>
<evidence type="ECO:0000256" key="3">
    <source>
        <dbReference type="ARBA" id="ARBA00022759"/>
    </source>
</evidence>